<evidence type="ECO:0000256" key="2">
    <source>
        <dbReference type="ARBA" id="ARBA00022473"/>
    </source>
</evidence>
<evidence type="ECO:0000256" key="11">
    <source>
        <dbReference type="ARBA" id="ARBA00068281"/>
    </source>
</evidence>
<keyword evidence="7 13" id="KW-1015">Disulfide bond</keyword>
<evidence type="ECO:0000256" key="12">
    <source>
        <dbReference type="ARBA" id="ARBA00078643"/>
    </source>
</evidence>
<evidence type="ECO:0000256" key="1">
    <source>
        <dbReference type="ARBA" id="ARBA00004613"/>
    </source>
</evidence>
<dbReference type="InterPro" id="IPR001134">
    <property type="entry name" value="Netrin_domain"/>
</dbReference>
<dbReference type="Gene3D" id="2.10.25.10">
    <property type="entry name" value="Laminin"/>
    <property type="match status" value="3"/>
</dbReference>
<evidence type="ECO:0000313" key="19">
    <source>
        <dbReference type="Proteomes" id="UP000694723"/>
    </source>
</evidence>
<evidence type="ECO:0000256" key="4">
    <source>
        <dbReference type="ARBA" id="ARBA00022729"/>
    </source>
</evidence>
<feature type="chain" id="PRO_5034871541" description="Netrin-5" evidence="15">
    <location>
        <begin position="22"/>
        <end position="573"/>
    </location>
</feature>
<dbReference type="PANTHER" id="PTHR10574">
    <property type="entry name" value="NETRIN/LAMININ-RELATED"/>
    <property type="match status" value="1"/>
</dbReference>
<evidence type="ECO:0000256" key="7">
    <source>
        <dbReference type="ARBA" id="ARBA00023157"/>
    </source>
</evidence>
<keyword evidence="4 15" id="KW-0732">Signal</keyword>
<evidence type="ECO:0000313" key="18">
    <source>
        <dbReference type="Ensembl" id="ENSSSCP00060043231.1"/>
    </source>
</evidence>
<evidence type="ECO:0000256" key="3">
    <source>
        <dbReference type="ARBA" id="ARBA00022525"/>
    </source>
</evidence>
<dbReference type="PROSITE" id="PS50027">
    <property type="entry name" value="EGF_LAM_2"/>
    <property type="match status" value="1"/>
</dbReference>
<accession>A0A8D1WSM6</accession>
<dbReference type="InterPro" id="IPR056863">
    <property type="entry name" value="LMN_ATRN_NET-like_EGF"/>
</dbReference>
<dbReference type="Proteomes" id="UP000694723">
    <property type="component" value="Unplaced"/>
</dbReference>
<sequence length="573" mass="61691">MGRGGGAGVVLDSAALLLAPAQSPTSPGPEDSHSALTPEHPRRPPRSCRREAHRTSWPQRTLSSWAQVLASAGTMPVTLALLLLLSQASADPCYHPGGRPRFCLPPVTQLAAMAASCPRACILAPGVDLGPRATCNGSMTLGLGGPFLLTSVSLRFCTPGPPALVLSAAWTSGGPWRSLWRRPAWPGALGGPERVTFRAPPGLRTSVVASHLRVELGGRAGLAAAGVRGRCQCHGHAARCAARAQPPRCRCRHHTTGPGCESCRPSHRDWPWRPATPQHPHPCLPCSCNQHARRCRFNSELFRLSGGQSGGVCERCRHHTAGRHCHYCQPGFWRDPSQPITSRKACRACQCHPIGATGGTCNQTSGQCSCKIGVTGLTCNRCGPGYQQSHSPRMPCQRIPEATTMLATTPRAYSADPQCQNYCNTSDTKVHMSLRRYCQQDYVLHAQVLASEAAGPVWQRLAVRVLAAYKQRARPVRRGSQDAWVPRADLACGCLRLQPVTHYLLLGSAAGGPDPTRLVLDRHGLALPWRPHWARPLRRLQQEERAGGCRGLGPPTPTPSPEPPGGLERQGKH</sequence>
<dbReference type="Pfam" id="PF24973">
    <property type="entry name" value="EGF_LMN_ATRN"/>
    <property type="match status" value="1"/>
</dbReference>
<dbReference type="FunFam" id="2.40.50.120:FF:000020">
    <property type="entry name" value="Netrin 5"/>
    <property type="match status" value="1"/>
</dbReference>
<dbReference type="RefSeq" id="XP_020950339.1">
    <property type="nucleotide sequence ID" value="XM_021094680.1"/>
</dbReference>
<name>A0A8D1WSM6_PIG</name>
<comment type="function">
    <text evidence="10">Plays a role in neurogenesis. Prevents motor neuron cell body migration out of the neural tube.</text>
</comment>
<evidence type="ECO:0000259" key="16">
    <source>
        <dbReference type="PROSITE" id="PS50027"/>
    </source>
</evidence>
<evidence type="ECO:0000256" key="6">
    <source>
        <dbReference type="ARBA" id="ARBA00022902"/>
    </source>
</evidence>
<organism evidence="18 19">
    <name type="scientific">Sus scrofa</name>
    <name type="common">Pig</name>
    <dbReference type="NCBI Taxonomy" id="9823"/>
    <lineage>
        <taxon>Eukaryota</taxon>
        <taxon>Metazoa</taxon>
        <taxon>Chordata</taxon>
        <taxon>Craniata</taxon>
        <taxon>Vertebrata</taxon>
        <taxon>Euteleostomi</taxon>
        <taxon>Mammalia</taxon>
        <taxon>Eutheria</taxon>
        <taxon>Laurasiatheria</taxon>
        <taxon>Artiodactyla</taxon>
        <taxon>Suina</taxon>
        <taxon>Suidae</taxon>
        <taxon>Sus</taxon>
    </lineage>
</organism>
<dbReference type="PANTHER" id="PTHR10574:SF262">
    <property type="entry name" value="NETRIN-5"/>
    <property type="match status" value="1"/>
</dbReference>
<dbReference type="GO" id="GO:0005576">
    <property type="term" value="C:extracellular region"/>
    <property type="evidence" value="ECO:0007669"/>
    <property type="project" value="UniProtKB-SubCell"/>
</dbReference>
<dbReference type="Ensembl" id="ENSSSCT00060099644.1">
    <property type="protein sequence ID" value="ENSSSCP00060043231.1"/>
    <property type="gene ID" value="ENSSSCG00060072803.1"/>
</dbReference>
<keyword evidence="6" id="KW-0524">Neurogenesis</keyword>
<keyword evidence="9 13" id="KW-0424">Laminin EGF-like domain</keyword>
<dbReference type="PROSITE" id="PS01248">
    <property type="entry name" value="EGF_LAM_1"/>
    <property type="match status" value="2"/>
</dbReference>
<evidence type="ECO:0000256" key="9">
    <source>
        <dbReference type="ARBA" id="ARBA00023292"/>
    </source>
</evidence>
<feature type="disulfide bond" evidence="13">
    <location>
        <begin position="349"/>
        <end position="361"/>
    </location>
</feature>
<evidence type="ECO:0000256" key="10">
    <source>
        <dbReference type="ARBA" id="ARBA00056441"/>
    </source>
</evidence>
<feature type="region of interest" description="Disordered" evidence="14">
    <location>
        <begin position="544"/>
        <end position="573"/>
    </location>
</feature>
<dbReference type="SMART" id="SM00643">
    <property type="entry name" value="C345C"/>
    <property type="match status" value="1"/>
</dbReference>
<dbReference type="InterPro" id="IPR018933">
    <property type="entry name" value="Netrin_module_non-TIMP"/>
</dbReference>
<dbReference type="AlphaFoldDB" id="A0A8D1WSM6"/>
<dbReference type="PROSITE" id="PS50189">
    <property type="entry name" value="NTR"/>
    <property type="match status" value="1"/>
</dbReference>
<evidence type="ECO:0000259" key="17">
    <source>
        <dbReference type="PROSITE" id="PS50189"/>
    </source>
</evidence>
<dbReference type="Pfam" id="PF01759">
    <property type="entry name" value="NTR"/>
    <property type="match status" value="1"/>
</dbReference>
<dbReference type="CTD" id="126147"/>
<keyword evidence="3" id="KW-0964">Secreted</keyword>
<dbReference type="GeneID" id="100524377"/>
<evidence type="ECO:0000256" key="5">
    <source>
        <dbReference type="ARBA" id="ARBA00022737"/>
    </source>
</evidence>
<feature type="domain" description="NTR" evidence="17">
    <location>
        <begin position="419"/>
        <end position="549"/>
    </location>
</feature>
<feature type="compositionally biased region" description="Pro residues" evidence="14">
    <location>
        <begin position="554"/>
        <end position="564"/>
    </location>
</feature>
<feature type="domain" description="Laminin EGF-like" evidence="16">
    <location>
        <begin position="349"/>
        <end position="398"/>
    </location>
</feature>
<dbReference type="InterPro" id="IPR008993">
    <property type="entry name" value="TIMP-like_OB-fold"/>
</dbReference>
<feature type="disulfide bond" evidence="13">
    <location>
        <begin position="382"/>
        <end position="396"/>
    </location>
</feature>
<dbReference type="InterPro" id="IPR002049">
    <property type="entry name" value="LE_dom"/>
</dbReference>
<feature type="disulfide bond" evidence="13">
    <location>
        <begin position="351"/>
        <end position="368"/>
    </location>
</feature>
<evidence type="ECO:0000256" key="8">
    <source>
        <dbReference type="ARBA" id="ARBA00023180"/>
    </source>
</evidence>
<evidence type="ECO:0000256" key="14">
    <source>
        <dbReference type="SAM" id="MobiDB-lite"/>
    </source>
</evidence>
<dbReference type="CDD" id="cd00055">
    <property type="entry name" value="EGF_Lam"/>
    <property type="match status" value="3"/>
</dbReference>
<evidence type="ECO:0000256" key="13">
    <source>
        <dbReference type="PROSITE-ProRule" id="PRU00460"/>
    </source>
</evidence>
<comment type="subcellular location">
    <subcellularLocation>
        <location evidence="1">Secreted</location>
    </subcellularLocation>
</comment>
<keyword evidence="8" id="KW-0325">Glycoprotein</keyword>
<dbReference type="Pfam" id="PF00053">
    <property type="entry name" value="EGF_laminin"/>
    <property type="match status" value="2"/>
</dbReference>
<dbReference type="Gene3D" id="2.40.50.120">
    <property type="match status" value="1"/>
</dbReference>
<dbReference type="SMART" id="SM00180">
    <property type="entry name" value="EGF_Lam"/>
    <property type="match status" value="3"/>
</dbReference>
<dbReference type="FunFam" id="2.10.25.10:FF:000048">
    <property type="entry name" value="Netrin 3"/>
    <property type="match status" value="1"/>
</dbReference>
<feature type="signal peptide" evidence="15">
    <location>
        <begin position="1"/>
        <end position="21"/>
    </location>
</feature>
<dbReference type="InterPro" id="IPR050440">
    <property type="entry name" value="Laminin/Netrin_ECM"/>
</dbReference>
<gene>
    <name evidence="18" type="primary">NTN5</name>
</gene>
<dbReference type="FunFam" id="2.10.25.10:FF:000081">
    <property type="entry name" value="Netrin 1"/>
    <property type="match status" value="1"/>
</dbReference>
<proteinExistence type="predicted"/>
<dbReference type="SUPFAM" id="SSF57196">
    <property type="entry name" value="EGF/Laminin"/>
    <property type="match status" value="3"/>
</dbReference>
<protein>
    <recommendedName>
        <fullName evidence="11">Netrin-5</fullName>
    </recommendedName>
    <alternativeName>
        <fullName evidence="12">Netrin-1-like protein</fullName>
    </alternativeName>
</protein>
<feature type="region of interest" description="Disordered" evidence="14">
    <location>
        <begin position="18"/>
        <end position="55"/>
    </location>
</feature>
<keyword evidence="2" id="KW-0217">Developmental protein</keyword>
<dbReference type="SUPFAM" id="SSF50242">
    <property type="entry name" value="TIMP-like"/>
    <property type="match status" value="1"/>
</dbReference>
<reference evidence="18" key="1">
    <citation type="submission" date="2025-08" db="UniProtKB">
        <authorList>
            <consortium name="Ensembl"/>
        </authorList>
    </citation>
    <scope>IDENTIFICATION</scope>
</reference>
<feature type="disulfide bond" evidence="13">
    <location>
        <begin position="370"/>
        <end position="379"/>
    </location>
</feature>
<dbReference type="GO" id="GO:0007399">
    <property type="term" value="P:nervous system development"/>
    <property type="evidence" value="ECO:0007669"/>
    <property type="project" value="UniProtKB-KW"/>
</dbReference>
<keyword evidence="5" id="KW-0677">Repeat</keyword>
<dbReference type="CDD" id="cd03579">
    <property type="entry name" value="NTR_netrin-1_like"/>
    <property type="match status" value="1"/>
</dbReference>
<evidence type="ECO:0000256" key="15">
    <source>
        <dbReference type="SAM" id="SignalP"/>
    </source>
</evidence>